<dbReference type="Gene3D" id="1.10.10.10">
    <property type="entry name" value="Winged helix-like DNA-binding domain superfamily/Winged helix DNA-binding domain"/>
    <property type="match status" value="1"/>
</dbReference>
<name>A0A0H5DHA7_9RHOB</name>
<dbReference type="InterPro" id="IPR036388">
    <property type="entry name" value="WH-like_DNA-bd_sf"/>
</dbReference>
<dbReference type="InterPro" id="IPR000835">
    <property type="entry name" value="HTH_MarR-typ"/>
</dbReference>
<dbReference type="OrthoDB" id="582199at2"/>
<dbReference type="EMBL" id="CVRL01000035">
    <property type="protein sequence ID" value="CRL11746.1"/>
    <property type="molecule type" value="Genomic_DNA"/>
</dbReference>
<dbReference type="PANTHER" id="PTHR33164">
    <property type="entry name" value="TRANSCRIPTIONAL REGULATOR, MARR FAMILY"/>
    <property type="match status" value="1"/>
</dbReference>
<dbReference type="GO" id="GO:0006950">
    <property type="term" value="P:response to stress"/>
    <property type="evidence" value="ECO:0007669"/>
    <property type="project" value="TreeGrafter"/>
</dbReference>
<dbReference type="RefSeq" id="WP_008559207.1">
    <property type="nucleotide sequence ID" value="NZ_BSKQ01000001.1"/>
</dbReference>
<dbReference type="PANTHER" id="PTHR33164:SF43">
    <property type="entry name" value="HTH-TYPE TRANSCRIPTIONAL REPRESSOR YETL"/>
    <property type="match status" value="1"/>
</dbReference>
<dbReference type="GO" id="GO:0003700">
    <property type="term" value="F:DNA-binding transcription factor activity"/>
    <property type="evidence" value="ECO:0007669"/>
    <property type="project" value="InterPro"/>
</dbReference>
<feature type="domain" description="HTH marR-type" evidence="1">
    <location>
        <begin position="7"/>
        <end position="138"/>
    </location>
</feature>
<dbReference type="SUPFAM" id="SSF46785">
    <property type="entry name" value="Winged helix' DNA-binding domain"/>
    <property type="match status" value="1"/>
</dbReference>
<gene>
    <name evidence="2" type="primary">yusO</name>
    <name evidence="2" type="ORF">NIT7321_02616</name>
</gene>
<reference evidence="2 3" key="1">
    <citation type="submission" date="2015-05" db="EMBL/GenBank/DDBJ databases">
        <authorList>
            <person name="Rodrigo-Torres Lidia"/>
            <person name="Arahal R.David."/>
        </authorList>
    </citation>
    <scope>NUCLEOTIDE SEQUENCE [LARGE SCALE GENOMIC DNA]</scope>
    <source>
        <strain evidence="2 3">CECT 7321</strain>
    </source>
</reference>
<dbReference type="STRING" id="481446.NIT7645_03785"/>
<dbReference type="PRINTS" id="PR00598">
    <property type="entry name" value="HTHMARR"/>
</dbReference>
<accession>A0A0H5DHA7</accession>
<proteinExistence type="predicted"/>
<dbReference type="GeneID" id="78397636"/>
<sequence>MPKTANCPEVTALLGVFALYWKVDACIDDAPEAPELNRMESHLLIGLDEPRRMGELARRMQTVPSTVTAAADSLELLGLIRRERDPRDRRAWQLVLTPAGQVQRAALQNAAAELFREVSGLSEEETQQFAALSAKIHDNILATETKPSGKE</sequence>
<evidence type="ECO:0000259" key="1">
    <source>
        <dbReference type="PROSITE" id="PS50995"/>
    </source>
</evidence>
<organism evidence="2 3">
    <name type="scientific">Phaeobacter italicus</name>
    <dbReference type="NCBI Taxonomy" id="481446"/>
    <lineage>
        <taxon>Bacteria</taxon>
        <taxon>Pseudomonadati</taxon>
        <taxon>Pseudomonadota</taxon>
        <taxon>Alphaproteobacteria</taxon>
        <taxon>Rhodobacterales</taxon>
        <taxon>Roseobacteraceae</taxon>
        <taxon>Phaeobacter</taxon>
    </lineage>
</organism>
<evidence type="ECO:0000313" key="2">
    <source>
        <dbReference type="EMBL" id="CRL11746.1"/>
    </source>
</evidence>
<dbReference type="InterPro" id="IPR036390">
    <property type="entry name" value="WH_DNA-bd_sf"/>
</dbReference>
<dbReference type="PROSITE" id="PS50995">
    <property type="entry name" value="HTH_MARR_2"/>
    <property type="match status" value="1"/>
</dbReference>
<dbReference type="SMART" id="SM00347">
    <property type="entry name" value="HTH_MARR"/>
    <property type="match status" value="1"/>
</dbReference>
<dbReference type="AlphaFoldDB" id="A0A0H5DHA7"/>
<keyword evidence="3" id="KW-1185">Reference proteome</keyword>
<protein>
    <submittedName>
        <fullName evidence="2">Putative HTH-type transcriptional regulator YusO</fullName>
    </submittedName>
</protein>
<evidence type="ECO:0000313" key="3">
    <source>
        <dbReference type="Proteomes" id="UP000043764"/>
    </source>
</evidence>
<dbReference type="InterPro" id="IPR039422">
    <property type="entry name" value="MarR/SlyA-like"/>
</dbReference>
<dbReference type="Proteomes" id="UP000043764">
    <property type="component" value="Unassembled WGS sequence"/>
</dbReference>
<dbReference type="Pfam" id="PF01047">
    <property type="entry name" value="MarR"/>
    <property type="match status" value="1"/>
</dbReference>